<reference evidence="2 3" key="1">
    <citation type="submission" date="2022-02" db="EMBL/GenBank/DDBJ databases">
        <title>The genome sequence of Shewanella sp. 3B26.</title>
        <authorList>
            <person name="Du J."/>
        </authorList>
    </citation>
    <scope>NUCLEOTIDE SEQUENCE [LARGE SCALE GENOMIC DNA]</scope>
    <source>
        <strain evidence="2 3">3B26</strain>
    </source>
</reference>
<accession>A0AAJ1BGD6</accession>
<keyword evidence="3" id="KW-1185">Reference proteome</keyword>
<dbReference type="InterPro" id="IPR039574">
    <property type="entry name" value="OGFr"/>
</dbReference>
<dbReference type="AlphaFoldDB" id="A0AAJ1BGD6"/>
<gene>
    <name evidence="2" type="ORF">MJ923_03675</name>
</gene>
<dbReference type="Proteomes" id="UP001297581">
    <property type="component" value="Unassembled WGS sequence"/>
</dbReference>
<dbReference type="GO" id="GO:0016020">
    <property type="term" value="C:membrane"/>
    <property type="evidence" value="ECO:0007669"/>
    <property type="project" value="InterPro"/>
</dbReference>
<dbReference type="PANTHER" id="PTHR14015:SF2">
    <property type="entry name" value="OPIOID GROWTH FACTOR RECEPTOR (OGFR) CONSERVED DOMAIN-CONTAINING PROTEIN"/>
    <property type="match status" value="1"/>
</dbReference>
<dbReference type="Pfam" id="PF04664">
    <property type="entry name" value="OGFr_N"/>
    <property type="match status" value="1"/>
</dbReference>
<evidence type="ECO:0000259" key="1">
    <source>
        <dbReference type="Pfam" id="PF04664"/>
    </source>
</evidence>
<dbReference type="EMBL" id="JAKUDL010000001">
    <property type="protein sequence ID" value="MCH4293402.1"/>
    <property type="molecule type" value="Genomic_DNA"/>
</dbReference>
<comment type="caution">
    <text evidence="2">The sequence shown here is derived from an EMBL/GenBank/DDBJ whole genome shotgun (WGS) entry which is preliminary data.</text>
</comment>
<protein>
    <submittedName>
        <fullName evidence="2">Opioid growth factor receptor-related protein</fullName>
    </submittedName>
</protein>
<keyword evidence="2" id="KW-0675">Receptor</keyword>
<feature type="domain" description="Opioid growth factor receptor (OGFr) conserved" evidence="1">
    <location>
        <begin position="31"/>
        <end position="163"/>
    </location>
</feature>
<dbReference type="InterPro" id="IPR006757">
    <property type="entry name" value="OGF_rcpt"/>
</dbReference>
<dbReference type="GO" id="GO:0140625">
    <property type="term" value="F:opioid growth factor receptor activity"/>
    <property type="evidence" value="ECO:0007669"/>
    <property type="project" value="InterPro"/>
</dbReference>
<evidence type="ECO:0000313" key="2">
    <source>
        <dbReference type="EMBL" id="MCH4293402.1"/>
    </source>
</evidence>
<sequence length="167" mass="18928">MSKIASFFLGETPDAFGRYFDSFLEYSPFWLEHDHKYIQLLFPIDSGTKFNRHAPLVTDEDRAQFAGSATLQKRHLQALDLLLGFWGLIRHGEQVSSNKPLSPADHVWLKRQDHNQLRITRAIRSLSLLGNHAVATSLAECVIAAGLQFDSVSDTTLEFWRSALLTD</sequence>
<name>A0AAJ1BGD6_9GAMM</name>
<dbReference type="PANTHER" id="PTHR14015">
    <property type="entry name" value="OPIOID GROWTH FACTOR RECEPTOR OGFR ZETA-TYPE OPIOID RECEPTOR"/>
    <property type="match status" value="1"/>
</dbReference>
<dbReference type="RefSeq" id="WP_240589941.1">
    <property type="nucleotide sequence ID" value="NZ_JAKUDL010000001.1"/>
</dbReference>
<proteinExistence type="predicted"/>
<evidence type="ECO:0000313" key="3">
    <source>
        <dbReference type="Proteomes" id="UP001297581"/>
    </source>
</evidence>
<organism evidence="2 3">
    <name type="scientific">Shewanella zhuhaiensis</name>
    <dbReference type="NCBI Taxonomy" id="2919576"/>
    <lineage>
        <taxon>Bacteria</taxon>
        <taxon>Pseudomonadati</taxon>
        <taxon>Pseudomonadota</taxon>
        <taxon>Gammaproteobacteria</taxon>
        <taxon>Alteromonadales</taxon>
        <taxon>Shewanellaceae</taxon>
        <taxon>Shewanella</taxon>
    </lineage>
</organism>